<dbReference type="EMBL" id="JANPWB010000002">
    <property type="protein sequence ID" value="KAJ1210298.1"/>
    <property type="molecule type" value="Genomic_DNA"/>
</dbReference>
<dbReference type="Proteomes" id="UP001066276">
    <property type="component" value="Chromosome 1_2"/>
</dbReference>
<evidence type="ECO:0000313" key="2">
    <source>
        <dbReference type="Proteomes" id="UP001066276"/>
    </source>
</evidence>
<gene>
    <name evidence="1" type="ORF">NDU88_005664</name>
</gene>
<proteinExistence type="predicted"/>
<dbReference type="AlphaFoldDB" id="A0AAV7WA72"/>
<keyword evidence="2" id="KW-1185">Reference proteome</keyword>
<name>A0AAV7WA72_PLEWA</name>
<comment type="caution">
    <text evidence="1">The sequence shown here is derived from an EMBL/GenBank/DDBJ whole genome shotgun (WGS) entry which is preliminary data.</text>
</comment>
<protein>
    <submittedName>
        <fullName evidence="1">Uncharacterized protein</fullName>
    </submittedName>
</protein>
<accession>A0AAV7WA72</accession>
<organism evidence="1 2">
    <name type="scientific">Pleurodeles waltl</name>
    <name type="common">Iberian ribbed newt</name>
    <dbReference type="NCBI Taxonomy" id="8319"/>
    <lineage>
        <taxon>Eukaryota</taxon>
        <taxon>Metazoa</taxon>
        <taxon>Chordata</taxon>
        <taxon>Craniata</taxon>
        <taxon>Vertebrata</taxon>
        <taxon>Euteleostomi</taxon>
        <taxon>Amphibia</taxon>
        <taxon>Batrachia</taxon>
        <taxon>Caudata</taxon>
        <taxon>Salamandroidea</taxon>
        <taxon>Salamandridae</taxon>
        <taxon>Pleurodelinae</taxon>
        <taxon>Pleurodeles</taxon>
    </lineage>
</organism>
<evidence type="ECO:0000313" key="1">
    <source>
        <dbReference type="EMBL" id="KAJ1210298.1"/>
    </source>
</evidence>
<reference evidence="1" key="1">
    <citation type="journal article" date="2022" name="bioRxiv">
        <title>Sequencing and chromosome-scale assembly of the giantPleurodeles waltlgenome.</title>
        <authorList>
            <person name="Brown T."/>
            <person name="Elewa A."/>
            <person name="Iarovenko S."/>
            <person name="Subramanian E."/>
            <person name="Araus A.J."/>
            <person name="Petzold A."/>
            <person name="Susuki M."/>
            <person name="Suzuki K.-i.T."/>
            <person name="Hayashi T."/>
            <person name="Toyoda A."/>
            <person name="Oliveira C."/>
            <person name="Osipova E."/>
            <person name="Leigh N.D."/>
            <person name="Simon A."/>
            <person name="Yun M.H."/>
        </authorList>
    </citation>
    <scope>NUCLEOTIDE SEQUENCE</scope>
    <source>
        <strain evidence="1">20211129_DDA</strain>
        <tissue evidence="1">Liver</tissue>
    </source>
</reference>
<sequence length="71" mass="8098">MTRRKKTGLLRKQHRAASKLKLLRQQRRRAGDALKPLSRAGMPRLSSASRKNILRKSLMTTEDPLFVGRGT</sequence>